<protein>
    <submittedName>
        <fullName evidence="1">Uncharacterized protein</fullName>
    </submittedName>
</protein>
<comment type="caution">
    <text evidence="1">The sequence shown here is derived from an EMBL/GenBank/DDBJ whole genome shotgun (WGS) entry which is preliminary data.</text>
</comment>
<dbReference type="GO" id="GO:0016788">
    <property type="term" value="F:hydrolase activity, acting on ester bonds"/>
    <property type="evidence" value="ECO:0007669"/>
    <property type="project" value="InterPro"/>
</dbReference>
<evidence type="ECO:0000313" key="1">
    <source>
        <dbReference type="EMBL" id="GCE31638.1"/>
    </source>
</evidence>
<dbReference type="OrthoDB" id="154486at2"/>
<sequence length="294" mass="32261">MSTRMKRFSLHSILRLLVAAISIPLLTGLFVLFTTGEAAAHASHPALQYVALGDSLPFGYQPDNDFTHGYASDLFQTLQTKQGYGTFANFSCSDDTTATFINGDPTQSNSQRGCLVPEVQTSSQLSVAKAYLQVHASDIGLVTLQIGIDDFLNSGAINLTNCQVDPAIFNAQLTTVDTNLTQTILPQLKQALSAAPKHQAKLVLVDYFNPLQQLCPNTTAYINTLNQHLKQDAHGYAAFVGINHLFTTQNLCQLTWICNDLPPTLGDIHPRDEGYALIADTIYNRIFCHREIED</sequence>
<reference evidence="2" key="1">
    <citation type="submission" date="2018-12" db="EMBL/GenBank/DDBJ databases">
        <title>Tengunoibacter tsumagoiensis gen. nov., sp. nov., Dictyobacter kobayashii sp. nov., D. alpinus sp. nov., and D. joshuensis sp. nov. and description of Dictyobacteraceae fam. nov. within the order Ktedonobacterales isolated from Tengu-no-mugimeshi.</title>
        <authorList>
            <person name="Wang C.M."/>
            <person name="Zheng Y."/>
            <person name="Sakai Y."/>
            <person name="Toyoda A."/>
            <person name="Minakuchi Y."/>
            <person name="Abe K."/>
            <person name="Yokota A."/>
            <person name="Yabe S."/>
        </authorList>
    </citation>
    <scope>NUCLEOTIDE SEQUENCE [LARGE SCALE GENOMIC DNA]</scope>
    <source>
        <strain evidence="2">Uno16</strain>
    </source>
</reference>
<dbReference type="AlphaFoldDB" id="A0A402BJV5"/>
<gene>
    <name evidence="1" type="ORF">KDA_71220</name>
</gene>
<dbReference type="SUPFAM" id="SSF52266">
    <property type="entry name" value="SGNH hydrolase"/>
    <property type="match status" value="1"/>
</dbReference>
<evidence type="ECO:0000313" key="2">
    <source>
        <dbReference type="Proteomes" id="UP000287171"/>
    </source>
</evidence>
<dbReference type="RefSeq" id="WP_126631582.1">
    <property type="nucleotide sequence ID" value="NZ_BIFT01000002.1"/>
</dbReference>
<dbReference type="InterPro" id="IPR036514">
    <property type="entry name" value="SGNH_hydro_sf"/>
</dbReference>
<accession>A0A402BJV5</accession>
<organism evidence="1 2">
    <name type="scientific">Dictyobacter alpinus</name>
    <dbReference type="NCBI Taxonomy" id="2014873"/>
    <lineage>
        <taxon>Bacteria</taxon>
        <taxon>Bacillati</taxon>
        <taxon>Chloroflexota</taxon>
        <taxon>Ktedonobacteria</taxon>
        <taxon>Ktedonobacterales</taxon>
        <taxon>Dictyobacteraceae</taxon>
        <taxon>Dictyobacter</taxon>
    </lineage>
</organism>
<dbReference type="EMBL" id="BIFT01000002">
    <property type="protein sequence ID" value="GCE31638.1"/>
    <property type="molecule type" value="Genomic_DNA"/>
</dbReference>
<dbReference type="InterPro" id="IPR001087">
    <property type="entry name" value="GDSL"/>
</dbReference>
<dbReference type="Gene3D" id="3.40.50.1110">
    <property type="entry name" value="SGNH hydrolase"/>
    <property type="match status" value="1"/>
</dbReference>
<name>A0A402BJV5_9CHLR</name>
<proteinExistence type="predicted"/>
<keyword evidence="2" id="KW-1185">Reference proteome</keyword>
<dbReference type="Proteomes" id="UP000287171">
    <property type="component" value="Unassembled WGS sequence"/>
</dbReference>
<dbReference type="Pfam" id="PF00657">
    <property type="entry name" value="Lipase_GDSL"/>
    <property type="match status" value="1"/>
</dbReference>